<proteinExistence type="inferred from homology"/>
<evidence type="ECO:0000256" key="5">
    <source>
        <dbReference type="ARBA" id="ARBA00023125"/>
    </source>
</evidence>
<evidence type="ECO:0000256" key="6">
    <source>
        <dbReference type="ARBA" id="ARBA00023172"/>
    </source>
</evidence>
<feature type="region of interest" description="Disordered" evidence="7">
    <location>
        <begin position="429"/>
        <end position="492"/>
    </location>
</feature>
<dbReference type="GO" id="GO:0032196">
    <property type="term" value="P:transposition"/>
    <property type="evidence" value="ECO:0007669"/>
    <property type="project" value="UniProtKB-KW"/>
</dbReference>
<feature type="domain" description="Cas12f1-like TNB" evidence="9">
    <location>
        <begin position="358"/>
        <end position="422"/>
    </location>
</feature>
<evidence type="ECO:0000256" key="2">
    <source>
        <dbReference type="ARBA" id="ARBA00022578"/>
    </source>
</evidence>
<dbReference type="InterPro" id="IPR001959">
    <property type="entry name" value="Transposase"/>
</dbReference>
<dbReference type="NCBIfam" id="TIGR01766">
    <property type="entry name" value="IS200/IS605 family accessory protein TnpB-like domain"/>
    <property type="match status" value="1"/>
</dbReference>
<keyword evidence="3" id="KW-0479">Metal-binding</keyword>
<evidence type="ECO:0000256" key="4">
    <source>
        <dbReference type="ARBA" id="ARBA00022833"/>
    </source>
</evidence>
<protein>
    <submittedName>
        <fullName evidence="11">IS605 family transposase OrfB</fullName>
    </submittedName>
</protein>
<dbReference type="InterPro" id="IPR053470">
    <property type="entry name" value="RNA-guided_DNA_endonuclease"/>
</dbReference>
<evidence type="ECO:0000256" key="3">
    <source>
        <dbReference type="ARBA" id="ARBA00022723"/>
    </source>
</evidence>
<dbReference type="NCBIfam" id="NF038280">
    <property type="entry name" value="IS607_TnpB"/>
    <property type="match status" value="1"/>
</dbReference>
<sequence length="492" mass="54182">MKRFEVPEGWVVQAYRFALDPSAAEVRVLESHCGAARFAFNHMLAHVKAVLEQRAAEKSYGIGGDELTGSQGWSMPALRKTWNTRKDVAAPWWSSNSKEAYNTGLDGLARALENWAVSKSGDRRGEKMSFPRFRARHRTVKAVRFTTGVIRVEADRHSITLPRLGRIHTLESTRKLARRLEAGTARILSATVTFASGRWWCAFHTIVENKTRPAHAARRSQYPVVGVDLGVKDLLVIATPDGAEVDRIPAPKSLSHARSGLAVLQRRAARQLGPYDPVAQVRREPSNRWRRTQTRISGAHARVANIRGDAIHKATTMLALQHDKIVIEDLAVKNMTRRSRGVGKRGLNRAIADAALGRIGTQLKYKTMWYGSELVVAPRFYPSTQQCSRCGSKTKIRLAERIYHCQNGCPPIDRDTNAAVNLACLSDTTDRSDGMRTGTGSGPAANHRAGKGRRANHKTIPDTTVTGMAGGDETSTPQPHQTGTATRQRGAA</sequence>
<feature type="compositionally biased region" description="Basic residues" evidence="7">
    <location>
        <begin position="448"/>
        <end position="457"/>
    </location>
</feature>
<dbReference type="GO" id="GO:0006310">
    <property type="term" value="P:DNA recombination"/>
    <property type="evidence" value="ECO:0007669"/>
    <property type="project" value="UniProtKB-KW"/>
</dbReference>
<dbReference type="NCBIfam" id="NF040570">
    <property type="entry name" value="guided_TnpB"/>
    <property type="match status" value="1"/>
</dbReference>
<feature type="domain" description="Transposase putative helix-turn-helix" evidence="10">
    <location>
        <begin position="13"/>
        <end position="53"/>
    </location>
</feature>
<reference evidence="11 12" key="1">
    <citation type="submission" date="2015-03" db="EMBL/GenBank/DDBJ databases">
        <authorList>
            <person name="Murphy D."/>
        </authorList>
    </citation>
    <scope>NUCLEOTIDE SEQUENCE [LARGE SCALE GENOMIC DNA]</scope>
    <source>
        <strain evidence="11 12">PAP088</strain>
    </source>
</reference>
<comment type="similarity">
    <text evidence="1">In the C-terminal section; belongs to the transposase 35 family.</text>
</comment>
<evidence type="ECO:0000256" key="1">
    <source>
        <dbReference type="ARBA" id="ARBA00008761"/>
    </source>
</evidence>
<evidence type="ECO:0000313" key="12">
    <source>
        <dbReference type="Proteomes" id="UP000045782"/>
    </source>
</evidence>
<keyword evidence="6" id="KW-0233">DNA recombination</keyword>
<dbReference type="EMBL" id="CSWP01000009">
    <property type="protein sequence ID" value="CPV66368.1"/>
    <property type="molecule type" value="Genomic_DNA"/>
</dbReference>
<dbReference type="Pfam" id="PF07282">
    <property type="entry name" value="Cas12f1-like_TNB"/>
    <property type="match status" value="1"/>
</dbReference>
<evidence type="ECO:0000313" key="11">
    <source>
        <dbReference type="EMBL" id="CPV66368.1"/>
    </source>
</evidence>
<dbReference type="Proteomes" id="UP000045782">
    <property type="component" value="Unassembled WGS sequence"/>
</dbReference>
<dbReference type="Pfam" id="PF12323">
    <property type="entry name" value="HTH_OrfB_IS605"/>
    <property type="match status" value="1"/>
</dbReference>
<accession>A0A0U0ZSV7</accession>
<gene>
    <name evidence="11" type="ORF">ERS075579_03988</name>
</gene>
<feature type="compositionally biased region" description="Polar residues" evidence="7">
    <location>
        <begin position="473"/>
        <end position="492"/>
    </location>
</feature>
<dbReference type="InterPro" id="IPR021027">
    <property type="entry name" value="Transposase_put_HTH"/>
</dbReference>
<keyword evidence="4" id="KW-0862">Zinc</keyword>
<name>A0A0U0ZSV7_9MYCO</name>
<evidence type="ECO:0000259" key="8">
    <source>
        <dbReference type="Pfam" id="PF01385"/>
    </source>
</evidence>
<evidence type="ECO:0000259" key="9">
    <source>
        <dbReference type="Pfam" id="PF07282"/>
    </source>
</evidence>
<feature type="domain" description="Probable transposase IS891/IS1136/IS1341" evidence="8">
    <location>
        <begin position="222"/>
        <end position="337"/>
    </location>
</feature>
<dbReference type="GO" id="GO:0003677">
    <property type="term" value="F:DNA binding"/>
    <property type="evidence" value="ECO:0007669"/>
    <property type="project" value="UniProtKB-KW"/>
</dbReference>
<dbReference type="AlphaFoldDB" id="A0A0U0ZSV7"/>
<evidence type="ECO:0000256" key="7">
    <source>
        <dbReference type="SAM" id="MobiDB-lite"/>
    </source>
</evidence>
<dbReference type="InterPro" id="IPR010095">
    <property type="entry name" value="Cas12f1-like_TNB"/>
</dbReference>
<keyword evidence="5" id="KW-0238">DNA-binding</keyword>
<evidence type="ECO:0000259" key="10">
    <source>
        <dbReference type="Pfam" id="PF12323"/>
    </source>
</evidence>
<organism evidence="11 12">
    <name type="scientific">Mycobacteroides abscessus</name>
    <dbReference type="NCBI Taxonomy" id="36809"/>
    <lineage>
        <taxon>Bacteria</taxon>
        <taxon>Bacillati</taxon>
        <taxon>Actinomycetota</taxon>
        <taxon>Actinomycetes</taxon>
        <taxon>Mycobacteriales</taxon>
        <taxon>Mycobacteriaceae</taxon>
        <taxon>Mycobacteroides</taxon>
    </lineage>
</organism>
<dbReference type="RefSeq" id="WP_052619025.1">
    <property type="nucleotide sequence ID" value="NZ_CSWP01000009.1"/>
</dbReference>
<dbReference type="GO" id="GO:0046872">
    <property type="term" value="F:metal ion binding"/>
    <property type="evidence" value="ECO:0007669"/>
    <property type="project" value="UniProtKB-KW"/>
</dbReference>
<dbReference type="Pfam" id="PF01385">
    <property type="entry name" value="OrfB_IS605"/>
    <property type="match status" value="1"/>
</dbReference>
<keyword evidence="2" id="KW-0815">Transposition</keyword>